<accession>A0ABR8UGG0</accession>
<evidence type="ECO:0008006" key="3">
    <source>
        <dbReference type="Google" id="ProtNLM"/>
    </source>
</evidence>
<organism evidence="1 2">
    <name type="scientific">Luteimonas colneyensis</name>
    <dbReference type="NCBI Taxonomy" id="2762230"/>
    <lineage>
        <taxon>Bacteria</taxon>
        <taxon>Pseudomonadati</taxon>
        <taxon>Pseudomonadota</taxon>
        <taxon>Gammaproteobacteria</taxon>
        <taxon>Lysobacterales</taxon>
        <taxon>Lysobacteraceae</taxon>
        <taxon>Luteimonas</taxon>
    </lineage>
</organism>
<evidence type="ECO:0000313" key="1">
    <source>
        <dbReference type="EMBL" id="MBD7987114.1"/>
    </source>
</evidence>
<reference evidence="1 2" key="1">
    <citation type="submission" date="2020-08" db="EMBL/GenBank/DDBJ databases">
        <title>A Genomic Blueprint of the Chicken Gut Microbiome.</title>
        <authorList>
            <person name="Gilroy R."/>
            <person name="Ravi A."/>
            <person name="Getino M."/>
            <person name="Pursley I."/>
            <person name="Horton D.L."/>
            <person name="Alikhan N.-F."/>
            <person name="Baker D."/>
            <person name="Gharbi K."/>
            <person name="Hall N."/>
            <person name="Watson M."/>
            <person name="Adriaenssens E.M."/>
            <person name="Foster-Nyarko E."/>
            <person name="Jarju S."/>
            <person name="Secka A."/>
            <person name="Antonio M."/>
            <person name="Oren A."/>
            <person name="Chaudhuri R."/>
            <person name="La Ragione R.M."/>
            <person name="Hildebrand F."/>
            <person name="Pallen M.J."/>
        </authorList>
    </citation>
    <scope>NUCLEOTIDE SEQUENCE [LARGE SCALE GENOMIC DNA]</scope>
    <source>
        <strain evidence="1 2">Sa2BVA3</strain>
    </source>
</reference>
<gene>
    <name evidence="1" type="ORF">H9645_03640</name>
</gene>
<dbReference type="InterPro" id="IPR058979">
    <property type="entry name" value="LysC-like"/>
</dbReference>
<dbReference type="EMBL" id="JACSQJ010000001">
    <property type="protein sequence ID" value="MBD7987114.1"/>
    <property type="molecule type" value="Genomic_DNA"/>
</dbReference>
<dbReference type="Proteomes" id="UP000647183">
    <property type="component" value="Unassembled WGS sequence"/>
</dbReference>
<comment type="caution">
    <text evidence="1">The sequence shown here is derived from an EMBL/GenBank/DDBJ whole genome shotgun (WGS) entry which is preliminary data.</text>
</comment>
<keyword evidence="2" id="KW-1185">Reference proteome</keyword>
<dbReference type="Pfam" id="PF23793">
    <property type="entry name" value="LysC"/>
    <property type="match status" value="1"/>
</dbReference>
<proteinExistence type="predicted"/>
<protein>
    <recommendedName>
        <fullName evidence="3">O-spanin</fullName>
    </recommendedName>
</protein>
<sequence>MIACLALFALFALAGCKTTEPQRVVVPEIVTVPVREYVPVPDELTRACPEQRAEQRTVEAVVQAYNANIVALRQCNRQLRLIRALEAGEP</sequence>
<evidence type="ECO:0000313" key="2">
    <source>
        <dbReference type="Proteomes" id="UP000647183"/>
    </source>
</evidence>
<name>A0ABR8UGG0_9GAMM</name>